<dbReference type="Proteomes" id="UP001465668">
    <property type="component" value="Unassembled WGS sequence"/>
</dbReference>
<evidence type="ECO:0000256" key="2">
    <source>
        <dbReference type="ARBA" id="ARBA00010644"/>
    </source>
</evidence>
<evidence type="ECO:0000313" key="8">
    <source>
        <dbReference type="Proteomes" id="UP001465668"/>
    </source>
</evidence>
<evidence type="ECO:0000313" key="7">
    <source>
        <dbReference type="EMBL" id="KAK9779677.1"/>
    </source>
</evidence>
<gene>
    <name evidence="7" type="ORF">SCAR479_03284</name>
</gene>
<evidence type="ECO:0000256" key="3">
    <source>
        <dbReference type="ARBA" id="ARBA00011738"/>
    </source>
</evidence>
<evidence type="ECO:0000256" key="4">
    <source>
        <dbReference type="ARBA" id="ARBA00012869"/>
    </source>
</evidence>
<dbReference type="PANTHER" id="PTHR10755:SF0">
    <property type="entry name" value="OXYGEN-DEPENDENT COPROPORPHYRINOGEN-III OXIDASE, MITOCHONDRIAL"/>
    <property type="match status" value="1"/>
</dbReference>
<evidence type="ECO:0000256" key="6">
    <source>
        <dbReference type="ARBA" id="ARBA00023244"/>
    </source>
</evidence>
<dbReference type="PIRSF" id="PIRSF000166">
    <property type="entry name" value="Coproporphyri_ox"/>
    <property type="match status" value="1"/>
</dbReference>
<keyword evidence="5" id="KW-0560">Oxidoreductase</keyword>
<evidence type="ECO:0000256" key="1">
    <source>
        <dbReference type="ARBA" id="ARBA00005168"/>
    </source>
</evidence>
<organism evidence="7 8">
    <name type="scientific">Seiridium cardinale</name>
    <dbReference type="NCBI Taxonomy" id="138064"/>
    <lineage>
        <taxon>Eukaryota</taxon>
        <taxon>Fungi</taxon>
        <taxon>Dikarya</taxon>
        <taxon>Ascomycota</taxon>
        <taxon>Pezizomycotina</taxon>
        <taxon>Sordariomycetes</taxon>
        <taxon>Xylariomycetidae</taxon>
        <taxon>Amphisphaeriales</taxon>
        <taxon>Sporocadaceae</taxon>
        <taxon>Seiridium</taxon>
    </lineage>
</organism>
<comment type="subunit">
    <text evidence="3">Homodimer.</text>
</comment>
<accession>A0ABR2Y0Y3</accession>
<keyword evidence="8" id="KW-1185">Reference proteome</keyword>
<proteinExistence type="inferred from homology"/>
<reference evidence="7 8" key="1">
    <citation type="submission" date="2024-02" db="EMBL/GenBank/DDBJ databases">
        <title>First draft genome assembly of two strains of Seiridium cardinale.</title>
        <authorList>
            <person name="Emiliani G."/>
            <person name="Scali E."/>
        </authorList>
    </citation>
    <scope>NUCLEOTIDE SEQUENCE [LARGE SCALE GENOMIC DNA]</scope>
    <source>
        <strain evidence="7 8">BM-138-000479</strain>
    </source>
</reference>
<comment type="caution">
    <text evidence="7">The sequence shown here is derived from an EMBL/GenBank/DDBJ whole genome shotgun (WGS) entry which is preliminary data.</text>
</comment>
<dbReference type="EMBL" id="JARVKM010000009">
    <property type="protein sequence ID" value="KAK9779677.1"/>
    <property type="molecule type" value="Genomic_DNA"/>
</dbReference>
<dbReference type="NCBIfam" id="NF003727">
    <property type="entry name" value="PRK05330.1"/>
    <property type="match status" value="1"/>
</dbReference>
<protein>
    <recommendedName>
        <fullName evidence="4">coproporphyrinogen oxidase</fullName>
        <ecNumber evidence="4">1.3.3.3</ecNumber>
    </recommendedName>
</protein>
<comment type="similarity">
    <text evidence="2">Belongs to the aerobic coproporphyrinogen-III oxidase family.</text>
</comment>
<name>A0ABR2Y0Y3_9PEZI</name>
<dbReference type="Pfam" id="PF01218">
    <property type="entry name" value="Coprogen_oxidas"/>
    <property type="match status" value="1"/>
</dbReference>
<evidence type="ECO:0000256" key="5">
    <source>
        <dbReference type="ARBA" id="ARBA00023002"/>
    </source>
</evidence>
<sequence length="318" mass="36268">MVELQHSPLHAKMVQLVKEQQRNIVSKLEEAEGQKFKVDEWTRENGGYGVTCMIEDGNVFERGGVLISIVHGKMTGGAVAAMRANHASIGSEIDSLNYSATGLSLILHPKNPLAPTVHANCRFLETFDSEGKLTACWFGGGADLTPVYIFDEDARYFHSSIKEVCDKYDNSYYPRFKVWCDQYFWNAHRNEARGIGGIFFDDLEGNGSETELNKFFLFVQDFLSSFPSFYVPIVQKRKELPFTEAQKEWQQIRRGRYVEFNLLHDRGTKFGLGGSTPRVESILISMPLTAAWRYYHEPSEGSKEQELIKVLQTPKQWI</sequence>
<dbReference type="SUPFAM" id="SSF102886">
    <property type="entry name" value="Coproporphyrinogen III oxidase"/>
    <property type="match status" value="1"/>
</dbReference>
<keyword evidence="6" id="KW-0627">Porphyrin biosynthesis</keyword>
<dbReference type="InterPro" id="IPR036406">
    <property type="entry name" value="Coprogen_oxidase_aer_sf"/>
</dbReference>
<dbReference type="EC" id="1.3.3.3" evidence="4"/>
<dbReference type="Gene3D" id="3.40.1500.10">
    <property type="entry name" value="Coproporphyrinogen III oxidase, aerobic"/>
    <property type="match status" value="1"/>
</dbReference>
<comment type="pathway">
    <text evidence="1">Porphyrin-containing compound metabolism; protoporphyrin-IX biosynthesis; protoporphyrinogen-IX from coproporphyrinogen-III (O2 route): step 1/1.</text>
</comment>
<dbReference type="PANTHER" id="PTHR10755">
    <property type="entry name" value="COPROPORPHYRINOGEN III OXIDASE, MITOCHONDRIAL"/>
    <property type="match status" value="1"/>
</dbReference>
<dbReference type="PRINTS" id="PR00073">
    <property type="entry name" value="COPRGNOXDASE"/>
</dbReference>
<dbReference type="InterPro" id="IPR001260">
    <property type="entry name" value="Coprogen_oxidase_aer"/>
</dbReference>